<dbReference type="EMBL" id="FOEH01000002">
    <property type="protein sequence ID" value="SEQ22505.1"/>
    <property type="molecule type" value="Genomic_DNA"/>
</dbReference>
<organism evidence="1 2">
    <name type="scientific">Virgibacillus subterraneus</name>
    <dbReference type="NCBI Taxonomy" id="621109"/>
    <lineage>
        <taxon>Bacteria</taxon>
        <taxon>Bacillati</taxon>
        <taxon>Bacillota</taxon>
        <taxon>Bacilli</taxon>
        <taxon>Bacillales</taxon>
        <taxon>Bacillaceae</taxon>
        <taxon>Virgibacillus</taxon>
    </lineage>
</organism>
<gene>
    <name evidence="1" type="ORF">SAMN05216232_1952</name>
</gene>
<dbReference type="Proteomes" id="UP000198733">
    <property type="component" value="Unassembled WGS sequence"/>
</dbReference>
<keyword evidence="2" id="KW-1185">Reference proteome</keyword>
<accession>A0A1H9EA27</accession>
<reference evidence="1 2" key="1">
    <citation type="submission" date="2016-10" db="EMBL/GenBank/DDBJ databases">
        <authorList>
            <person name="Varghese N."/>
            <person name="Submissions S."/>
        </authorList>
    </citation>
    <scope>NUCLEOTIDE SEQUENCE [LARGE SCALE GENOMIC DNA]</scope>
    <source>
        <strain evidence="1 2">CGMCC 1.7734</strain>
    </source>
</reference>
<comment type="caution">
    <text evidence="1">The sequence shown here is derived from an EMBL/GenBank/DDBJ whole genome shotgun (WGS) entry which is preliminary data.</text>
</comment>
<evidence type="ECO:0000313" key="1">
    <source>
        <dbReference type="EMBL" id="SEQ22505.1"/>
    </source>
</evidence>
<dbReference type="RefSeq" id="WP_092503925.1">
    <property type="nucleotide sequence ID" value="NZ_FOEH01000002.1"/>
</dbReference>
<evidence type="ECO:0000313" key="2">
    <source>
        <dbReference type="Proteomes" id="UP000198733"/>
    </source>
</evidence>
<sequence length="73" mass="8825">MKTEMLQRFEKQFVEVMEGREPVRSKRLTNLMARMEKALHIPMIRRDDYLQQNKEVMDLYVKVSLARNLEGVR</sequence>
<proteinExistence type="predicted"/>
<name>A0A1H9EA27_9BACI</name>
<protein>
    <submittedName>
        <fullName evidence="1">Uncharacterized protein</fullName>
    </submittedName>
</protein>